<gene>
    <name evidence="3" type="ORF">HY076_07950</name>
</gene>
<sequence length="248" mass="25665">MIVRRPRMAAVARAAACVALAAIAAAHAVAAATVDVIATGDNTLIQTSDGSVSDGAGPVFFAGDAGTSPRRALVRFTVAASVPAGATIAAAVLTLHLSQTPNANTVPIELHRVTSDWGEGTSSTTGGGGAPSTPGDATWLHTFYPGQFWTNPGGDFVAAASAARTVTGVASYTWSSPEMVADAQAWLDDPTHDFGWLLLGDEAGMNTARRFDSRENAILANRPTLTITYGAPVAVRAATWSRIKRLYR</sequence>
<proteinExistence type="predicted"/>
<keyword evidence="2" id="KW-0732">Signal</keyword>
<evidence type="ECO:0000313" key="4">
    <source>
        <dbReference type="Proteomes" id="UP000807850"/>
    </source>
</evidence>
<evidence type="ECO:0000256" key="1">
    <source>
        <dbReference type="SAM" id="MobiDB-lite"/>
    </source>
</evidence>
<dbReference type="AlphaFoldDB" id="A0A9D6QMW9"/>
<dbReference type="EMBL" id="JACQAY010000261">
    <property type="protein sequence ID" value="MBI3540188.1"/>
    <property type="molecule type" value="Genomic_DNA"/>
</dbReference>
<reference evidence="3" key="1">
    <citation type="submission" date="2020-07" db="EMBL/GenBank/DDBJ databases">
        <title>Huge and variable diversity of episymbiotic CPR bacteria and DPANN archaea in groundwater ecosystems.</title>
        <authorList>
            <person name="He C.Y."/>
            <person name="Keren R."/>
            <person name="Whittaker M."/>
            <person name="Farag I.F."/>
            <person name="Doudna J."/>
            <person name="Cate J.H.D."/>
            <person name="Banfield J.F."/>
        </authorList>
    </citation>
    <scope>NUCLEOTIDE SEQUENCE</scope>
    <source>
        <strain evidence="3">NC_groundwater_928_Pr1_S-0.2um_72_17</strain>
    </source>
</reference>
<comment type="caution">
    <text evidence="3">The sequence shown here is derived from an EMBL/GenBank/DDBJ whole genome shotgun (WGS) entry which is preliminary data.</text>
</comment>
<evidence type="ECO:0000313" key="3">
    <source>
        <dbReference type="EMBL" id="MBI3540188.1"/>
    </source>
</evidence>
<accession>A0A9D6QMW9</accession>
<name>A0A9D6QMW9_UNCEI</name>
<evidence type="ECO:0000256" key="2">
    <source>
        <dbReference type="SAM" id="SignalP"/>
    </source>
</evidence>
<feature type="signal peptide" evidence="2">
    <location>
        <begin position="1"/>
        <end position="30"/>
    </location>
</feature>
<feature type="chain" id="PRO_5039008400" evidence="2">
    <location>
        <begin position="31"/>
        <end position="248"/>
    </location>
</feature>
<dbReference type="Proteomes" id="UP000807850">
    <property type="component" value="Unassembled WGS sequence"/>
</dbReference>
<protein>
    <submittedName>
        <fullName evidence="3">DNRLRE domain-containing protein</fullName>
    </submittedName>
</protein>
<dbReference type="NCBIfam" id="NF033679">
    <property type="entry name" value="DNRLRE_dom"/>
    <property type="match status" value="1"/>
</dbReference>
<organism evidence="3 4">
    <name type="scientific">Eiseniibacteriota bacterium</name>
    <dbReference type="NCBI Taxonomy" id="2212470"/>
    <lineage>
        <taxon>Bacteria</taxon>
        <taxon>Candidatus Eiseniibacteriota</taxon>
    </lineage>
</organism>
<feature type="region of interest" description="Disordered" evidence="1">
    <location>
        <begin position="116"/>
        <end position="135"/>
    </location>
</feature>